<gene>
    <name evidence="10" type="ordered locus">Lbys_2669</name>
</gene>
<dbReference type="GO" id="GO:0016887">
    <property type="term" value="F:ATP hydrolysis activity"/>
    <property type="evidence" value="ECO:0007669"/>
    <property type="project" value="InterPro"/>
</dbReference>
<dbReference type="InterPro" id="IPR003593">
    <property type="entry name" value="AAA+_ATPase"/>
</dbReference>
<dbReference type="SMART" id="SM00382">
    <property type="entry name" value="AAA"/>
    <property type="match status" value="1"/>
</dbReference>
<dbReference type="InterPro" id="IPR017871">
    <property type="entry name" value="ABC_transporter-like_CS"/>
</dbReference>
<dbReference type="eggNOG" id="COG1132">
    <property type="taxonomic scope" value="Bacteria"/>
</dbReference>
<dbReference type="RefSeq" id="WP_013409368.1">
    <property type="nucleotide sequence ID" value="NC_014655.1"/>
</dbReference>
<keyword evidence="3" id="KW-0547">Nucleotide-binding</keyword>
<reference key="1">
    <citation type="submission" date="2010-11" db="EMBL/GenBank/DDBJ databases">
        <title>The complete genome of Leadbetterella byssophila DSM 17132.</title>
        <authorList>
            <consortium name="US DOE Joint Genome Institute (JGI-PGF)"/>
            <person name="Lucas S."/>
            <person name="Copeland A."/>
            <person name="Lapidus A."/>
            <person name="Glavina del Rio T."/>
            <person name="Dalin E."/>
            <person name="Tice H."/>
            <person name="Bruce D."/>
            <person name="Goodwin L."/>
            <person name="Pitluck S."/>
            <person name="Kyrpides N."/>
            <person name="Mavromatis K."/>
            <person name="Ivanova N."/>
            <person name="Teshima H."/>
            <person name="Brettin T."/>
            <person name="Detter J.C."/>
            <person name="Han C."/>
            <person name="Tapia R."/>
            <person name="Land M."/>
            <person name="Hauser L."/>
            <person name="Markowitz V."/>
            <person name="Cheng J.-F."/>
            <person name="Hugenholtz P."/>
            <person name="Woyke T."/>
            <person name="Wu D."/>
            <person name="Tindall B."/>
            <person name="Pomrenke H.G."/>
            <person name="Brambilla E."/>
            <person name="Klenk H.-P."/>
            <person name="Eisen J.A."/>
        </authorList>
    </citation>
    <scope>NUCLEOTIDE SEQUENCE [LARGE SCALE GENOMIC DNA]</scope>
    <source>
        <strain>DSM 17132</strain>
    </source>
</reference>
<evidence type="ECO:0000256" key="4">
    <source>
        <dbReference type="ARBA" id="ARBA00022840"/>
    </source>
</evidence>
<protein>
    <submittedName>
        <fullName evidence="10">ABC transporter related protein</fullName>
    </submittedName>
</protein>
<dbReference type="CDD" id="cd03251">
    <property type="entry name" value="ABCC_MsbA"/>
    <property type="match status" value="1"/>
</dbReference>
<evidence type="ECO:0000259" key="9">
    <source>
        <dbReference type="PROSITE" id="PS50929"/>
    </source>
</evidence>
<dbReference type="Pfam" id="PF00005">
    <property type="entry name" value="ABC_tran"/>
    <property type="match status" value="1"/>
</dbReference>
<evidence type="ECO:0000313" key="10">
    <source>
        <dbReference type="EMBL" id="ADQ18331.1"/>
    </source>
</evidence>
<evidence type="ECO:0000256" key="6">
    <source>
        <dbReference type="ARBA" id="ARBA00023136"/>
    </source>
</evidence>
<dbReference type="InterPro" id="IPR011527">
    <property type="entry name" value="ABC1_TM_dom"/>
</dbReference>
<dbReference type="AlphaFoldDB" id="E4RQC3"/>
<dbReference type="PROSITE" id="PS00211">
    <property type="entry name" value="ABC_TRANSPORTER_1"/>
    <property type="match status" value="1"/>
</dbReference>
<dbReference type="STRING" id="649349.Lbys_2669"/>
<evidence type="ECO:0000259" key="8">
    <source>
        <dbReference type="PROSITE" id="PS50893"/>
    </source>
</evidence>
<evidence type="ECO:0000313" key="11">
    <source>
        <dbReference type="Proteomes" id="UP000007435"/>
    </source>
</evidence>
<feature type="domain" description="ABC transmembrane type-1" evidence="9">
    <location>
        <begin position="22"/>
        <end position="337"/>
    </location>
</feature>
<dbReference type="SUPFAM" id="SSF52540">
    <property type="entry name" value="P-loop containing nucleoside triphosphate hydrolases"/>
    <property type="match status" value="1"/>
</dbReference>
<dbReference type="PROSITE" id="PS50929">
    <property type="entry name" value="ABC_TM1F"/>
    <property type="match status" value="1"/>
</dbReference>
<feature type="transmembrane region" description="Helical" evidence="7">
    <location>
        <begin position="86"/>
        <end position="106"/>
    </location>
</feature>
<dbReference type="HOGENOM" id="CLU_000604_84_3_10"/>
<dbReference type="InterPro" id="IPR027417">
    <property type="entry name" value="P-loop_NTPase"/>
</dbReference>
<evidence type="ECO:0000256" key="5">
    <source>
        <dbReference type="ARBA" id="ARBA00022989"/>
    </source>
</evidence>
<dbReference type="GO" id="GO:0034040">
    <property type="term" value="F:ATPase-coupled lipid transmembrane transporter activity"/>
    <property type="evidence" value="ECO:0007669"/>
    <property type="project" value="TreeGrafter"/>
</dbReference>
<sequence length="605" mass="66853">MKIYLRILGFAGSLKNFLVPFAIFSLIAGVFGVLNLALLKPLLDVLFEQVSPEKLQTILATEPKWYNIIGHFYKGFAQNALENGKLATLKFVVFAVILASLINNLAKYLSVRVLEKFKTNMIANLRNRVFEHTMGLHLGFFTNERKGELMSRITGDVQEVENSIASSFSAVIKESISLVSFIVALVAISWELSLFALLLVPVISGFLAYMIKKLRTNATDSQQRLSNIVTVMDEAFGSMRVVKAFRAERFVSGKFAHENDQYRKAVYGYSKKRELASPFSEFSGVTAVAGLLYFGGALILNQSSDLQASDFITFIALFSQITRPAKDISNAFGQAQRGIVAGGRILELLDKDVEIPDGQMEMKFEKEIEFDHVNFSYTTDRPILKDISFTLNKGETVALVGASGGGKSTIADLLIRFYDVSSGKIKIDGVDIRDLSQSSLRSQMGVVTQEPMLFNDTIANNIAFGRVVSEEEIIRAAKIANAHDFIMAQPEGYQTSVGDRGSRLSGGQKQRISIARAIVQNPPILILDEATSALDTESEKLVQEALTELMKNRTTLVVAHRLSTIQNANKILVINEGKIVEAGTHEELVALNQGYYRKLASLQEL</sequence>
<dbReference type="KEGG" id="lby:Lbys_2669"/>
<evidence type="ECO:0000256" key="1">
    <source>
        <dbReference type="ARBA" id="ARBA00004651"/>
    </source>
</evidence>
<dbReference type="InterPro" id="IPR039421">
    <property type="entry name" value="Type_1_exporter"/>
</dbReference>
<dbReference type="PANTHER" id="PTHR24221">
    <property type="entry name" value="ATP-BINDING CASSETTE SUB-FAMILY B"/>
    <property type="match status" value="1"/>
</dbReference>
<organism evidence="10 11">
    <name type="scientific">Leadbetterella byssophila (strain DSM 17132 / JCM 16389 / KACC 11308 / NBRC 106382 / 4M15)</name>
    <dbReference type="NCBI Taxonomy" id="649349"/>
    <lineage>
        <taxon>Bacteria</taxon>
        <taxon>Pseudomonadati</taxon>
        <taxon>Bacteroidota</taxon>
        <taxon>Cytophagia</taxon>
        <taxon>Cytophagales</taxon>
        <taxon>Leadbetterellaceae</taxon>
        <taxon>Leadbetterella</taxon>
    </lineage>
</organism>
<keyword evidence="4" id="KW-0067">ATP-binding</keyword>
<evidence type="ECO:0000256" key="3">
    <source>
        <dbReference type="ARBA" id="ARBA00022741"/>
    </source>
</evidence>
<evidence type="ECO:0000256" key="7">
    <source>
        <dbReference type="SAM" id="Phobius"/>
    </source>
</evidence>
<dbReference type="GO" id="GO:0005886">
    <property type="term" value="C:plasma membrane"/>
    <property type="evidence" value="ECO:0007669"/>
    <property type="project" value="UniProtKB-SubCell"/>
</dbReference>
<dbReference type="SUPFAM" id="SSF90123">
    <property type="entry name" value="ABC transporter transmembrane region"/>
    <property type="match status" value="1"/>
</dbReference>
<dbReference type="FunFam" id="3.40.50.300:FF:000218">
    <property type="entry name" value="Multidrug ABC transporter ATP-binding protein"/>
    <property type="match status" value="1"/>
</dbReference>
<dbReference type="InterPro" id="IPR036640">
    <property type="entry name" value="ABC1_TM_sf"/>
</dbReference>
<proteinExistence type="predicted"/>
<dbReference type="Gene3D" id="1.20.1560.10">
    <property type="entry name" value="ABC transporter type 1, transmembrane domain"/>
    <property type="match status" value="1"/>
</dbReference>
<dbReference type="Proteomes" id="UP000007435">
    <property type="component" value="Chromosome"/>
</dbReference>
<accession>E4RQC3</accession>
<keyword evidence="2 7" id="KW-0812">Transmembrane</keyword>
<comment type="subcellular location">
    <subcellularLocation>
        <location evidence="1">Cell membrane</location>
        <topology evidence="1">Multi-pass membrane protein</topology>
    </subcellularLocation>
</comment>
<dbReference type="Pfam" id="PF00664">
    <property type="entry name" value="ABC_membrane"/>
    <property type="match status" value="1"/>
</dbReference>
<keyword evidence="5 7" id="KW-1133">Transmembrane helix</keyword>
<name>E4RQC3_LEAB4</name>
<dbReference type="OrthoDB" id="9769115at2"/>
<dbReference type="PANTHER" id="PTHR24221:SF654">
    <property type="entry name" value="ATP-BINDING CASSETTE SUB-FAMILY B MEMBER 6"/>
    <property type="match status" value="1"/>
</dbReference>
<keyword evidence="11" id="KW-1185">Reference proteome</keyword>
<keyword evidence="6 7" id="KW-0472">Membrane</keyword>
<dbReference type="PROSITE" id="PS50893">
    <property type="entry name" value="ABC_TRANSPORTER_2"/>
    <property type="match status" value="1"/>
</dbReference>
<reference evidence="10 11" key="2">
    <citation type="journal article" date="2011" name="Stand. Genomic Sci.">
        <title>Complete genome sequence of Leadbetterella byssophila type strain (4M15).</title>
        <authorList>
            <person name="Abt B."/>
            <person name="Teshima H."/>
            <person name="Lucas S."/>
            <person name="Lapidus A."/>
            <person name="Del Rio T.G."/>
            <person name="Nolan M."/>
            <person name="Tice H."/>
            <person name="Cheng J.F."/>
            <person name="Pitluck S."/>
            <person name="Liolios K."/>
            <person name="Pagani I."/>
            <person name="Ivanova N."/>
            <person name="Mavromatis K."/>
            <person name="Pati A."/>
            <person name="Tapia R."/>
            <person name="Han C."/>
            <person name="Goodwin L."/>
            <person name="Chen A."/>
            <person name="Palaniappan K."/>
            <person name="Land M."/>
            <person name="Hauser L."/>
            <person name="Chang Y.J."/>
            <person name="Jeffries C.D."/>
            <person name="Rohde M."/>
            <person name="Goker M."/>
            <person name="Tindall B.J."/>
            <person name="Detter J.C."/>
            <person name="Woyke T."/>
            <person name="Bristow J."/>
            <person name="Eisen J.A."/>
            <person name="Markowitz V."/>
            <person name="Hugenholtz P."/>
            <person name="Klenk H.P."/>
            <person name="Kyrpides N.C."/>
        </authorList>
    </citation>
    <scope>NUCLEOTIDE SEQUENCE [LARGE SCALE GENOMIC DNA]</scope>
    <source>
        <strain evidence="11">DSM 17132 / JCM 16389 / KACC 11308 / NBRC 106382 / 4M15</strain>
    </source>
</reference>
<feature type="transmembrane region" description="Helical" evidence="7">
    <location>
        <begin position="21"/>
        <end position="39"/>
    </location>
</feature>
<dbReference type="InterPro" id="IPR003439">
    <property type="entry name" value="ABC_transporter-like_ATP-bd"/>
</dbReference>
<dbReference type="CDD" id="cd18552">
    <property type="entry name" value="ABC_6TM_MsbA_like"/>
    <property type="match status" value="1"/>
</dbReference>
<dbReference type="GO" id="GO:0140359">
    <property type="term" value="F:ABC-type transporter activity"/>
    <property type="evidence" value="ECO:0007669"/>
    <property type="project" value="InterPro"/>
</dbReference>
<dbReference type="GO" id="GO:0005524">
    <property type="term" value="F:ATP binding"/>
    <property type="evidence" value="ECO:0007669"/>
    <property type="project" value="UniProtKB-KW"/>
</dbReference>
<dbReference type="EMBL" id="CP002305">
    <property type="protein sequence ID" value="ADQ18331.1"/>
    <property type="molecule type" value="Genomic_DNA"/>
</dbReference>
<evidence type="ECO:0000256" key="2">
    <source>
        <dbReference type="ARBA" id="ARBA00022692"/>
    </source>
</evidence>
<feature type="domain" description="ABC transporter" evidence="8">
    <location>
        <begin position="368"/>
        <end position="601"/>
    </location>
</feature>
<dbReference type="Gene3D" id="3.40.50.300">
    <property type="entry name" value="P-loop containing nucleotide triphosphate hydrolases"/>
    <property type="match status" value="1"/>
</dbReference>